<sequence>MKTSKWISYCQIAFRAGKVAYGSKLLLSIQKKQACLVVYSNLIGNNLKKKIQDKCHTYQIPYFGVDPDEFDQITKRSFVAFSILDASLAKQIWNDRKGMVMSNGLQQTEEKTESKPKSEKQQSPAAGKES</sequence>
<dbReference type="EMBL" id="QUSK01000023">
    <property type="protein sequence ID" value="RGD74710.1"/>
    <property type="molecule type" value="Genomic_DNA"/>
</dbReference>
<dbReference type="InterPro" id="IPR029064">
    <property type="entry name" value="Ribosomal_eL30-like_sf"/>
</dbReference>
<dbReference type="AlphaFoldDB" id="A0A3E3DZJ3"/>
<name>A0A3E3DZJ3_9FIRM</name>
<gene>
    <name evidence="2" type="ORF">DXC78_09865</name>
</gene>
<evidence type="ECO:0000256" key="1">
    <source>
        <dbReference type="SAM" id="MobiDB-lite"/>
    </source>
</evidence>
<feature type="region of interest" description="Disordered" evidence="1">
    <location>
        <begin position="103"/>
        <end position="130"/>
    </location>
</feature>
<organism evidence="2 3">
    <name type="scientific">Faecalicoccus pleomorphus</name>
    <dbReference type="NCBI Taxonomy" id="1323"/>
    <lineage>
        <taxon>Bacteria</taxon>
        <taxon>Bacillati</taxon>
        <taxon>Bacillota</taxon>
        <taxon>Erysipelotrichia</taxon>
        <taxon>Erysipelotrichales</taxon>
        <taxon>Erysipelotrichaceae</taxon>
        <taxon>Faecalicoccus</taxon>
    </lineage>
</organism>
<comment type="caution">
    <text evidence="2">The sequence shown here is derived from an EMBL/GenBank/DDBJ whole genome shotgun (WGS) entry which is preliminary data.</text>
</comment>
<protein>
    <recommendedName>
        <fullName evidence="4">Ribosomal protein L7Ae/L30e/S12e/Gadd45 domain-containing protein</fullName>
    </recommendedName>
</protein>
<feature type="compositionally biased region" description="Basic and acidic residues" evidence="1">
    <location>
        <begin position="108"/>
        <end position="120"/>
    </location>
</feature>
<proteinExistence type="predicted"/>
<evidence type="ECO:0000313" key="3">
    <source>
        <dbReference type="Proteomes" id="UP000260721"/>
    </source>
</evidence>
<dbReference type="Gene3D" id="3.30.1330.30">
    <property type="match status" value="1"/>
</dbReference>
<dbReference type="SUPFAM" id="SSF55315">
    <property type="entry name" value="L30e-like"/>
    <property type="match status" value="1"/>
</dbReference>
<evidence type="ECO:0000313" key="2">
    <source>
        <dbReference type="EMBL" id="RGD74710.1"/>
    </source>
</evidence>
<evidence type="ECO:0008006" key="4">
    <source>
        <dbReference type="Google" id="ProtNLM"/>
    </source>
</evidence>
<dbReference type="Proteomes" id="UP000260721">
    <property type="component" value="Unassembled WGS sequence"/>
</dbReference>
<accession>A0A3E3DZJ3</accession>
<dbReference type="RefSeq" id="WP_117446874.1">
    <property type="nucleotide sequence ID" value="NZ_CALCIP010000037.1"/>
</dbReference>
<reference evidence="2 3" key="1">
    <citation type="submission" date="2018-08" db="EMBL/GenBank/DDBJ databases">
        <title>A genome reference for cultivated species of the human gut microbiota.</title>
        <authorList>
            <person name="Zou Y."/>
            <person name="Xue W."/>
            <person name="Luo G."/>
        </authorList>
    </citation>
    <scope>NUCLEOTIDE SEQUENCE [LARGE SCALE GENOMIC DNA]</scope>
    <source>
        <strain evidence="2 3">TF08-11</strain>
    </source>
</reference>